<comment type="caution">
    <text evidence="1">The sequence shown here is derived from an EMBL/GenBank/DDBJ whole genome shotgun (WGS) entry which is preliminary data.</text>
</comment>
<name>A0A164QYM1_9CRUS</name>
<protein>
    <submittedName>
        <fullName evidence="1">Uncharacterized protein</fullName>
    </submittedName>
</protein>
<dbReference type="EMBL" id="LRGB01002304">
    <property type="protein sequence ID" value="KZS08182.1"/>
    <property type="molecule type" value="Genomic_DNA"/>
</dbReference>
<sequence length="59" mass="6569">MYINTNGVLISASIYRPAHLNIGSLIYCPPSTQPSTGNPNKQSLLHSLMHIRTLYVQDK</sequence>
<evidence type="ECO:0000313" key="2">
    <source>
        <dbReference type="Proteomes" id="UP000076858"/>
    </source>
</evidence>
<organism evidence="1 2">
    <name type="scientific">Daphnia magna</name>
    <dbReference type="NCBI Taxonomy" id="35525"/>
    <lineage>
        <taxon>Eukaryota</taxon>
        <taxon>Metazoa</taxon>
        <taxon>Ecdysozoa</taxon>
        <taxon>Arthropoda</taxon>
        <taxon>Crustacea</taxon>
        <taxon>Branchiopoda</taxon>
        <taxon>Diplostraca</taxon>
        <taxon>Cladocera</taxon>
        <taxon>Anomopoda</taxon>
        <taxon>Daphniidae</taxon>
        <taxon>Daphnia</taxon>
    </lineage>
</organism>
<dbReference type="AlphaFoldDB" id="A0A164QYM1"/>
<evidence type="ECO:0000313" key="1">
    <source>
        <dbReference type="EMBL" id="KZS08182.1"/>
    </source>
</evidence>
<proteinExistence type="predicted"/>
<dbReference type="Proteomes" id="UP000076858">
    <property type="component" value="Unassembled WGS sequence"/>
</dbReference>
<accession>A0A164QYM1</accession>
<reference evidence="1 2" key="1">
    <citation type="submission" date="2016-03" db="EMBL/GenBank/DDBJ databases">
        <title>EvidentialGene: Evidence-directed Construction of Genes on Genomes.</title>
        <authorList>
            <person name="Gilbert D.G."/>
            <person name="Choi J.-H."/>
            <person name="Mockaitis K."/>
            <person name="Colbourne J."/>
            <person name="Pfrender M."/>
        </authorList>
    </citation>
    <scope>NUCLEOTIDE SEQUENCE [LARGE SCALE GENOMIC DNA]</scope>
    <source>
        <strain evidence="1 2">Xinb3</strain>
        <tissue evidence="1">Complete organism</tissue>
    </source>
</reference>
<keyword evidence="2" id="KW-1185">Reference proteome</keyword>
<gene>
    <name evidence="1" type="ORF">APZ42_027921</name>
</gene>